<gene>
    <name evidence="6" type="ORF">D7I45_03395</name>
</gene>
<dbReference type="PANTHER" id="PTHR23407:SF1">
    <property type="entry name" value="5-FORMYLTETRAHYDROFOLATE CYCLO-LIGASE"/>
    <property type="match status" value="1"/>
</dbReference>
<dbReference type="KEGG" id="abom:D7I45_03395"/>
<dbReference type="EC" id="6.3.3.2" evidence="5"/>
<dbReference type="RefSeq" id="WP_120784351.1">
    <property type="nucleotide sequence ID" value="NZ_CP032626.1"/>
</dbReference>
<proteinExistence type="inferred from homology"/>
<dbReference type="SUPFAM" id="SSF100950">
    <property type="entry name" value="NagB/RpiA/CoA transferase-like"/>
    <property type="match status" value="1"/>
</dbReference>
<dbReference type="PIRSF" id="PIRSF006806">
    <property type="entry name" value="FTHF_cligase"/>
    <property type="match status" value="1"/>
</dbReference>
<keyword evidence="5" id="KW-0460">Magnesium</keyword>
<evidence type="ECO:0000313" key="7">
    <source>
        <dbReference type="Proteomes" id="UP000272003"/>
    </source>
</evidence>
<comment type="similarity">
    <text evidence="1 5">Belongs to the 5-formyltetrahydrofolate cyclo-ligase family.</text>
</comment>
<dbReference type="InterPro" id="IPR024185">
    <property type="entry name" value="FTHF_cligase-like_sf"/>
</dbReference>
<sequence length="174" mass="20188">MDKNYVRKLIKNKLIHLENNHDELYRKLFLTNEWKKANTIGVTLSTSIEIDTTPIIKKAIIENKNVLIPRVVSKEKLEFVQYNSDTELEYSNFHILEPQNGKVMSVNDAELLIVPGLAFATNNGQRLGFGGGYYDRILREFDGDTISLANPEQIYKNPIWKVDDFDQRVKRILF</sequence>
<dbReference type="InterPro" id="IPR037171">
    <property type="entry name" value="NagB/RpiA_transferase-like"/>
</dbReference>
<accession>A0A387APG6</accession>
<feature type="binding site" evidence="4">
    <location>
        <position position="49"/>
    </location>
    <ligand>
        <name>substrate</name>
    </ligand>
</feature>
<evidence type="ECO:0000313" key="6">
    <source>
        <dbReference type="EMBL" id="AYF92584.1"/>
    </source>
</evidence>
<keyword evidence="6" id="KW-0436">Ligase</keyword>
<dbReference type="GO" id="GO:0030272">
    <property type="term" value="F:5-formyltetrahydrofolate cyclo-ligase activity"/>
    <property type="evidence" value="ECO:0007669"/>
    <property type="project" value="UniProtKB-EC"/>
</dbReference>
<comment type="cofactor">
    <cofactor evidence="5">
        <name>Mg(2+)</name>
        <dbReference type="ChEBI" id="CHEBI:18420"/>
    </cofactor>
</comment>
<keyword evidence="3 4" id="KW-0067">ATP-binding</keyword>
<dbReference type="EMBL" id="CP032626">
    <property type="protein sequence ID" value="AYF92584.1"/>
    <property type="molecule type" value="Genomic_DNA"/>
</dbReference>
<evidence type="ECO:0000256" key="5">
    <source>
        <dbReference type="RuleBase" id="RU361279"/>
    </source>
</evidence>
<dbReference type="AlphaFoldDB" id="A0A387APG6"/>
<keyword evidence="7" id="KW-1185">Reference proteome</keyword>
<comment type="catalytic activity">
    <reaction evidence="5">
        <text>(6S)-5-formyl-5,6,7,8-tetrahydrofolate + ATP = (6R)-5,10-methenyltetrahydrofolate + ADP + phosphate</text>
        <dbReference type="Rhea" id="RHEA:10488"/>
        <dbReference type="ChEBI" id="CHEBI:30616"/>
        <dbReference type="ChEBI" id="CHEBI:43474"/>
        <dbReference type="ChEBI" id="CHEBI:57455"/>
        <dbReference type="ChEBI" id="CHEBI:57457"/>
        <dbReference type="ChEBI" id="CHEBI:456216"/>
        <dbReference type="EC" id="6.3.3.2"/>
    </reaction>
</comment>
<dbReference type="InterPro" id="IPR002698">
    <property type="entry name" value="FTHF_cligase"/>
</dbReference>
<dbReference type="GO" id="GO:0009396">
    <property type="term" value="P:folic acid-containing compound biosynthetic process"/>
    <property type="evidence" value="ECO:0007669"/>
    <property type="project" value="TreeGrafter"/>
</dbReference>
<dbReference type="Gene3D" id="3.40.50.10420">
    <property type="entry name" value="NagB/RpiA/CoA transferase-like"/>
    <property type="match status" value="1"/>
</dbReference>
<keyword evidence="2 4" id="KW-0547">Nucleotide-binding</keyword>
<dbReference type="NCBIfam" id="TIGR02727">
    <property type="entry name" value="MTHFS_bact"/>
    <property type="match status" value="1"/>
</dbReference>
<reference evidence="6 7" key="1">
    <citation type="submission" date="2018-09" db="EMBL/GenBank/DDBJ databases">
        <title>Genome sequencing of strain BHWM-4.</title>
        <authorList>
            <person name="Heo J."/>
            <person name="Kim S.-J."/>
            <person name="Kwon S.-W."/>
        </authorList>
    </citation>
    <scope>NUCLEOTIDE SEQUENCE [LARGE SCALE GENOMIC DNA]</scope>
    <source>
        <strain evidence="6 7">BHWM-4</strain>
    </source>
</reference>
<keyword evidence="5" id="KW-0479">Metal-binding</keyword>
<protein>
    <recommendedName>
        <fullName evidence="5">5-formyltetrahydrofolate cyclo-ligase</fullName>
        <ecNumber evidence="5">6.3.3.2</ecNumber>
    </recommendedName>
</protein>
<dbReference type="Proteomes" id="UP000272003">
    <property type="component" value="Chromosome"/>
</dbReference>
<evidence type="ECO:0000256" key="1">
    <source>
        <dbReference type="ARBA" id="ARBA00010638"/>
    </source>
</evidence>
<evidence type="ECO:0000256" key="4">
    <source>
        <dbReference type="PIRSR" id="PIRSR006806-1"/>
    </source>
</evidence>
<dbReference type="Pfam" id="PF01812">
    <property type="entry name" value="5-FTHF_cyc-lig"/>
    <property type="match status" value="1"/>
</dbReference>
<dbReference type="GO" id="GO:0035999">
    <property type="term" value="P:tetrahydrofolate interconversion"/>
    <property type="evidence" value="ECO:0007669"/>
    <property type="project" value="TreeGrafter"/>
</dbReference>
<feature type="binding site" evidence="4">
    <location>
        <begin position="126"/>
        <end position="134"/>
    </location>
    <ligand>
        <name>ATP</name>
        <dbReference type="ChEBI" id="CHEBI:30616"/>
    </ligand>
</feature>
<dbReference type="OrthoDB" id="9801938at2"/>
<evidence type="ECO:0000256" key="3">
    <source>
        <dbReference type="ARBA" id="ARBA00022840"/>
    </source>
</evidence>
<dbReference type="PANTHER" id="PTHR23407">
    <property type="entry name" value="ATPASE INHIBITOR/5-FORMYLTETRAHYDROFOLATE CYCLO-LIGASE"/>
    <property type="match status" value="1"/>
</dbReference>
<dbReference type="GO" id="GO:0046872">
    <property type="term" value="F:metal ion binding"/>
    <property type="evidence" value="ECO:0007669"/>
    <property type="project" value="UniProtKB-KW"/>
</dbReference>
<evidence type="ECO:0000256" key="2">
    <source>
        <dbReference type="ARBA" id="ARBA00022741"/>
    </source>
</evidence>
<name>A0A387APG6_9LACO</name>
<feature type="binding site" evidence="4">
    <location>
        <begin position="3"/>
        <end position="7"/>
    </location>
    <ligand>
        <name>ATP</name>
        <dbReference type="ChEBI" id="CHEBI:30616"/>
    </ligand>
</feature>
<dbReference type="GO" id="GO:0005524">
    <property type="term" value="F:ATP binding"/>
    <property type="evidence" value="ECO:0007669"/>
    <property type="project" value="UniProtKB-KW"/>
</dbReference>
<organism evidence="6 7">
    <name type="scientific">Apilactobacillus bombintestini</name>
    <dbReference type="NCBI Taxonomy" id="2419772"/>
    <lineage>
        <taxon>Bacteria</taxon>
        <taxon>Bacillati</taxon>
        <taxon>Bacillota</taxon>
        <taxon>Bacilli</taxon>
        <taxon>Lactobacillales</taxon>
        <taxon>Lactobacillaceae</taxon>
        <taxon>Apilactobacillus</taxon>
    </lineage>
</organism>
<feature type="binding site" evidence="4">
    <location>
        <position position="44"/>
    </location>
    <ligand>
        <name>substrate</name>
    </ligand>
</feature>